<gene>
    <name evidence="3" type="ORF">DESAM_10096</name>
</gene>
<evidence type="ECO:0000256" key="1">
    <source>
        <dbReference type="SAM" id="Phobius"/>
    </source>
</evidence>
<keyword evidence="4" id="KW-1185">Reference proteome</keyword>
<sequence>MEENKNSTQDVLDQVHESTPDSIHPLLDYLLKNGKMIAAGIAAIIVIAGVYSGMQYMNQQKQLKAQNELGVILIKYSGAKQAQELAAFEKSVPAEMKPAVQLALAKAWMDAADYVKAEAAWADIAKDNNSLTPVAELGKAKCLMLADKSAEAVTVLQTLKNKTGAAFAPSINRMLAEAAEKSGNIQMAVQAYQGLLASNPNERMYLEGKIKELKAKL</sequence>
<dbReference type="Proteomes" id="UP000010808">
    <property type="component" value="Chromosome"/>
</dbReference>
<dbReference type="KEGG" id="dhy:DESAM_10096"/>
<name>L0R789_9BACT</name>
<feature type="transmembrane region" description="Helical" evidence="1">
    <location>
        <begin position="36"/>
        <end position="54"/>
    </location>
</feature>
<dbReference type="RefSeq" id="WP_015334687.1">
    <property type="nucleotide sequence ID" value="NC_020055.1"/>
</dbReference>
<evidence type="ECO:0000259" key="2">
    <source>
        <dbReference type="Pfam" id="PF09976"/>
    </source>
</evidence>
<dbReference type="HOGENOM" id="CLU_104541_1_0_7"/>
<dbReference type="InterPro" id="IPR018704">
    <property type="entry name" value="SecYEG/CpoB_TPR"/>
</dbReference>
<dbReference type="Gene3D" id="1.25.40.10">
    <property type="entry name" value="Tetratricopeptide repeat domain"/>
    <property type="match status" value="1"/>
</dbReference>
<dbReference type="Pfam" id="PF09976">
    <property type="entry name" value="TPR_21"/>
    <property type="match status" value="1"/>
</dbReference>
<feature type="domain" description="Ancillary SecYEG translocon subunit/Cell division coordinator CpoB TPR" evidence="2">
    <location>
        <begin position="31"/>
        <end position="214"/>
    </location>
</feature>
<evidence type="ECO:0000313" key="3">
    <source>
        <dbReference type="EMBL" id="CCO22077.1"/>
    </source>
</evidence>
<organism evidence="3 4">
    <name type="scientific">Maridesulfovibrio hydrothermalis AM13 = DSM 14728</name>
    <dbReference type="NCBI Taxonomy" id="1121451"/>
    <lineage>
        <taxon>Bacteria</taxon>
        <taxon>Pseudomonadati</taxon>
        <taxon>Thermodesulfobacteriota</taxon>
        <taxon>Desulfovibrionia</taxon>
        <taxon>Desulfovibrionales</taxon>
        <taxon>Desulfovibrionaceae</taxon>
        <taxon>Maridesulfovibrio</taxon>
    </lineage>
</organism>
<keyword evidence="1" id="KW-0472">Membrane</keyword>
<reference evidence="3 4" key="1">
    <citation type="submission" date="2012-10" db="EMBL/GenBank/DDBJ databases">
        <authorList>
            <person name="Genoscope - CEA"/>
        </authorList>
    </citation>
    <scope>NUCLEOTIDE SEQUENCE [LARGE SCALE GENOMIC DNA]</scope>
    <source>
        <strain evidence="4">AM13 / DSM 14728</strain>
    </source>
</reference>
<keyword evidence="1" id="KW-1133">Transmembrane helix</keyword>
<evidence type="ECO:0000313" key="4">
    <source>
        <dbReference type="Proteomes" id="UP000010808"/>
    </source>
</evidence>
<keyword evidence="1" id="KW-0812">Transmembrane</keyword>
<dbReference type="EMBL" id="FO203522">
    <property type="protein sequence ID" value="CCO22077.1"/>
    <property type="molecule type" value="Genomic_DNA"/>
</dbReference>
<dbReference type="OrthoDB" id="5457704at2"/>
<dbReference type="AlphaFoldDB" id="L0R789"/>
<dbReference type="PATRIC" id="fig|1121451.3.peg.86"/>
<dbReference type="eggNOG" id="COG4649">
    <property type="taxonomic scope" value="Bacteria"/>
</dbReference>
<dbReference type="STRING" id="1121451.DESAM_10096"/>
<protein>
    <recommendedName>
        <fullName evidence="2">Ancillary SecYEG translocon subunit/Cell division coordinator CpoB TPR domain-containing protein</fullName>
    </recommendedName>
</protein>
<dbReference type="SUPFAM" id="SSF81901">
    <property type="entry name" value="HCP-like"/>
    <property type="match status" value="1"/>
</dbReference>
<proteinExistence type="predicted"/>
<dbReference type="InterPro" id="IPR011990">
    <property type="entry name" value="TPR-like_helical_dom_sf"/>
</dbReference>
<accession>L0R789</accession>